<reference evidence="3" key="1">
    <citation type="journal article" date="2017" name="Cell">
        <title>Insights into land plant evolution garnered from the Marchantia polymorpha genome.</title>
        <authorList>
            <person name="Bowman J.L."/>
            <person name="Kohchi T."/>
            <person name="Yamato K.T."/>
            <person name="Jenkins J."/>
            <person name="Shu S."/>
            <person name="Ishizaki K."/>
            <person name="Yamaoka S."/>
            <person name="Nishihama R."/>
            <person name="Nakamura Y."/>
            <person name="Berger F."/>
            <person name="Adam C."/>
            <person name="Aki S.S."/>
            <person name="Althoff F."/>
            <person name="Araki T."/>
            <person name="Arteaga-Vazquez M.A."/>
            <person name="Balasubrmanian S."/>
            <person name="Barry K."/>
            <person name="Bauer D."/>
            <person name="Boehm C.R."/>
            <person name="Briginshaw L."/>
            <person name="Caballero-Perez J."/>
            <person name="Catarino B."/>
            <person name="Chen F."/>
            <person name="Chiyoda S."/>
            <person name="Chovatia M."/>
            <person name="Davies K.M."/>
            <person name="Delmans M."/>
            <person name="Demura T."/>
            <person name="Dierschke T."/>
            <person name="Dolan L."/>
            <person name="Dorantes-Acosta A.E."/>
            <person name="Eklund D.M."/>
            <person name="Florent S.N."/>
            <person name="Flores-Sandoval E."/>
            <person name="Fujiyama A."/>
            <person name="Fukuzawa H."/>
            <person name="Galik B."/>
            <person name="Grimanelli D."/>
            <person name="Grimwood J."/>
            <person name="Grossniklaus U."/>
            <person name="Hamada T."/>
            <person name="Haseloff J."/>
            <person name="Hetherington A.J."/>
            <person name="Higo A."/>
            <person name="Hirakawa Y."/>
            <person name="Hundley H.N."/>
            <person name="Ikeda Y."/>
            <person name="Inoue K."/>
            <person name="Inoue S.I."/>
            <person name="Ishida S."/>
            <person name="Jia Q."/>
            <person name="Kakita M."/>
            <person name="Kanazawa T."/>
            <person name="Kawai Y."/>
            <person name="Kawashima T."/>
            <person name="Kennedy M."/>
            <person name="Kinose K."/>
            <person name="Kinoshita T."/>
            <person name="Kohara Y."/>
            <person name="Koide E."/>
            <person name="Komatsu K."/>
            <person name="Kopischke S."/>
            <person name="Kubo M."/>
            <person name="Kyozuka J."/>
            <person name="Lagercrantz U."/>
            <person name="Lin S.S."/>
            <person name="Lindquist E."/>
            <person name="Lipzen A.M."/>
            <person name="Lu C.W."/>
            <person name="De Luna E."/>
            <person name="Martienssen R.A."/>
            <person name="Minamino N."/>
            <person name="Mizutani M."/>
            <person name="Mizutani M."/>
            <person name="Mochizuki N."/>
            <person name="Monte I."/>
            <person name="Mosher R."/>
            <person name="Nagasaki H."/>
            <person name="Nakagami H."/>
            <person name="Naramoto S."/>
            <person name="Nishitani K."/>
            <person name="Ohtani M."/>
            <person name="Okamoto T."/>
            <person name="Okumura M."/>
            <person name="Phillips J."/>
            <person name="Pollak B."/>
            <person name="Reinders A."/>
            <person name="Rovekamp M."/>
            <person name="Sano R."/>
            <person name="Sawa S."/>
            <person name="Schmid M.W."/>
            <person name="Shirakawa M."/>
            <person name="Solano R."/>
            <person name="Spunde A."/>
            <person name="Suetsugu N."/>
            <person name="Sugano S."/>
            <person name="Sugiyama A."/>
            <person name="Sun R."/>
            <person name="Suzuki Y."/>
            <person name="Takenaka M."/>
            <person name="Takezawa D."/>
            <person name="Tomogane H."/>
            <person name="Tsuzuki M."/>
            <person name="Ueda T."/>
            <person name="Umeda M."/>
            <person name="Ward J.M."/>
            <person name="Watanabe Y."/>
            <person name="Yazaki K."/>
            <person name="Yokoyama R."/>
            <person name="Yoshitake Y."/>
            <person name="Yotsui I."/>
            <person name="Zachgo S."/>
            <person name="Schmutz J."/>
        </authorList>
    </citation>
    <scope>NUCLEOTIDE SEQUENCE [LARGE SCALE GENOMIC DNA]</scope>
    <source>
        <strain evidence="3">Tak-1</strain>
    </source>
</reference>
<gene>
    <name evidence="2" type="ORF">MARPO_0013s0198</name>
</gene>
<proteinExistence type="predicted"/>
<accession>A0A2R6XIX0</accession>
<organism evidence="2 3">
    <name type="scientific">Marchantia polymorpha</name>
    <name type="common">Common liverwort</name>
    <name type="synonym">Marchantia aquatica</name>
    <dbReference type="NCBI Taxonomy" id="3197"/>
    <lineage>
        <taxon>Eukaryota</taxon>
        <taxon>Viridiplantae</taxon>
        <taxon>Streptophyta</taxon>
        <taxon>Embryophyta</taxon>
        <taxon>Marchantiophyta</taxon>
        <taxon>Marchantiopsida</taxon>
        <taxon>Marchantiidae</taxon>
        <taxon>Marchantiales</taxon>
        <taxon>Marchantiaceae</taxon>
        <taxon>Marchantia</taxon>
    </lineage>
</organism>
<evidence type="ECO:0000256" key="1">
    <source>
        <dbReference type="SAM" id="MobiDB-lite"/>
    </source>
</evidence>
<feature type="compositionally biased region" description="Polar residues" evidence="1">
    <location>
        <begin position="1547"/>
        <end position="1558"/>
    </location>
</feature>
<dbReference type="Proteomes" id="UP000244005">
    <property type="component" value="Unassembled WGS sequence"/>
</dbReference>
<feature type="compositionally biased region" description="Low complexity" evidence="1">
    <location>
        <begin position="1515"/>
        <end position="1533"/>
    </location>
</feature>
<dbReference type="OrthoDB" id="2018152at2759"/>
<sequence length="1628" mass="184468">MKERFLADVFPQKIEHRDVHSAGLTADQVPSTLPSCHQAEAPNQHLIEGFQTMHFSVSDSRNGVHVIKLGDHLQANMHEESGLAPNHNKGLDNRKLTRTIKSLDVPLLQEYIQNYDLSEVLSALDCKQSRTVQEPGIELNILESWFGISTSKHFSEFDDKSHYKPKEKVKTISELMWSYNPCGEFYPKHDDNLETKLLEIFEPTEMLECEYPPSNHEGLEKLTSFLHTSILDYIAPHHSPVERETAFDLPVDLVVMTKLYISRIEYDSLLPCPNQSIRDILDKEIITEIHSCSSIHETSKPDRVIRSFELPLFFFPSCAYPTTCANDISPAIMPLETLPDGLSADCFESLIVMPELKLDDQQFQSLPTPSITELSMDALLESVIKCVSLNCSLAPETATDWLYLDWHLAHGMACNDAACFKQHAKLKESYEPTCGFTTIRMSSSTHWSKIALKLVRLEDDSNCDILGTSHEKTTGDETDVIDSARQASVLNEDGEDESTRLWQNIRTRDEKQRMYENRLQSRTLEANLEARHLKIPAMQTDSSAGKTSCQGRTLRESGDTLQTSHSIYPIAEVVLREEDLTTQPRALRETRSPSEKGPGSISTLDDLAFFVQARKGVCRDNDVVDNYQNSDNKPQEMMEQVVSVPHATARFDDEGKQYSIFGPHEHTVLLSKEIRNLMTTLATDYRGLLVVQDIFGKETIEKLDVPGQLGYDSQGNSLIMNLMKRSASEPPTQGRQLLLRGLTALHALRYTALNLCTYGIQVAHLYLENLFHRISFLEELILNSRVELEDAYNKVERGIYQDHPKLEHLEKILKERGPSHKILLVADRRAFFTLFRKLLSSGCNPYQIDRKEQYLLRGKLHPDFKTKLTEEINDSLRFSNCLLVPCAYITDSFPIENFTMVIQYAGCANDASVEDVLRRGNCEQHILEVHLYPDEVKFAIIHGTAPIADDGNHQAQDRLSEKILKILEPTDNSPYQSDSGLAKMSEVSPNANDVTACNVKVEATPCSSINGYVTQDNRNSNESGQPTRRECDMTIVANVSEQSEHKLAERRGLYQKILCLEKNNIQFVEREFRLPVDLVLSPATCLVIYTWQILQKLVQKVDSKQISLRNEIETILKAISFSYQNCILIFEGPTDFTSAVLDVLCDIQAIAIFFGLHVQWFTSDGLEVTDKIVMKSIEAARQSKLLEAYPAMTEAPTIAEAFLTEFPSVNPLTAHAVLSSGCPLRTFFSVTLDQQFALVEGFGVPKHSLELFKAQCVFREVGTPDRSNWLRISSQTNQKKVTHDDLKDVGMSDRQRNVPLTSDFTGITNLLTYKEPDIDLDIYSPLSDREKDFESWRRNLELPNIFEEDGDARMEKSRKTVSFSETTLFREFPPASEVTGDPKPTAMDFELKEDYLPPKCNNVGHRSHEFVDQESFRSEEEPVGLSTPFDDILSFLQPTHREEGRFVPSRHKLGTSLSTWGEDGSGRRMFYSTNDKNIEQSTGSVDSESPLTPNTFSAFEDFFISTDKQGSQNGKPQSSIPSSPCSSKPASKKQLSQTSLDRFRYQAQDSKISRSSKTAPRFSKNYPRDKERNLCTPRSSLVRSYVPADKKSKKLLGLTRRGSDVQQRLVWINRNNKSHDTSKRQRTD</sequence>
<protein>
    <submittedName>
        <fullName evidence="2">Uncharacterized protein</fullName>
    </submittedName>
</protein>
<keyword evidence="3" id="KW-1185">Reference proteome</keyword>
<dbReference type="EMBL" id="KZ772685">
    <property type="protein sequence ID" value="PTQ46006.1"/>
    <property type="molecule type" value="Genomic_DNA"/>
</dbReference>
<dbReference type="PANTHER" id="PTHR35764">
    <property type="entry name" value="PROTEIN SHORTAGE IN CHIASMATA 1"/>
    <property type="match status" value="1"/>
</dbReference>
<evidence type="ECO:0000313" key="3">
    <source>
        <dbReference type="Proteomes" id="UP000244005"/>
    </source>
</evidence>
<name>A0A2R6XIX0_MARPO</name>
<evidence type="ECO:0000313" key="2">
    <source>
        <dbReference type="EMBL" id="PTQ46006.1"/>
    </source>
</evidence>
<dbReference type="InterPro" id="IPR038824">
    <property type="entry name" value="SHOC1-like"/>
</dbReference>
<dbReference type="PANTHER" id="PTHR35764:SF1">
    <property type="entry name" value="PROTEIN SHORTAGE IN CHIASMATA 1"/>
    <property type="match status" value="1"/>
</dbReference>
<dbReference type="GO" id="GO:0000712">
    <property type="term" value="P:resolution of meiotic recombination intermediates"/>
    <property type="evidence" value="ECO:0000318"/>
    <property type="project" value="GO_Central"/>
</dbReference>
<dbReference type="Gramene" id="Mp8g05920.1">
    <property type="protein sequence ID" value="Mp8g05920.1.cds"/>
    <property type="gene ID" value="Mp8g05920"/>
</dbReference>
<feature type="region of interest" description="Disordered" evidence="1">
    <location>
        <begin position="1507"/>
        <end position="1574"/>
    </location>
</feature>